<dbReference type="OrthoDB" id="66546at2759"/>
<dbReference type="GO" id="GO:0000930">
    <property type="term" value="C:gamma-tubulin complex"/>
    <property type="evidence" value="ECO:0007669"/>
    <property type="project" value="TreeGrafter"/>
</dbReference>
<evidence type="ECO:0000256" key="6">
    <source>
        <dbReference type="SAM" id="MobiDB-lite"/>
    </source>
</evidence>
<feature type="domain" description="Gamma tubulin complex component C-terminal" evidence="7">
    <location>
        <begin position="542"/>
        <end position="860"/>
    </location>
</feature>
<feature type="domain" description="Gamma tubulin complex component protein N-terminal" evidence="9">
    <location>
        <begin position="231"/>
        <end position="536"/>
    </location>
</feature>
<feature type="region of interest" description="Disordered" evidence="6">
    <location>
        <begin position="154"/>
        <end position="182"/>
    </location>
</feature>
<evidence type="ECO:0000259" key="8">
    <source>
        <dbReference type="Pfam" id="PF14609"/>
    </source>
</evidence>
<feature type="domain" description="Gamma-Tubulin ring complex non-core subunit mod21 N-terminal" evidence="8">
    <location>
        <begin position="67"/>
        <end position="157"/>
    </location>
</feature>
<dbReference type="Gene3D" id="1.20.120.1900">
    <property type="entry name" value="Gamma-tubulin complex, C-terminal domain"/>
    <property type="match status" value="1"/>
</dbReference>
<organism evidence="10 11">
    <name type="scientific">Thelonectria olida</name>
    <dbReference type="NCBI Taxonomy" id="1576542"/>
    <lineage>
        <taxon>Eukaryota</taxon>
        <taxon>Fungi</taxon>
        <taxon>Dikarya</taxon>
        <taxon>Ascomycota</taxon>
        <taxon>Pezizomycotina</taxon>
        <taxon>Sordariomycetes</taxon>
        <taxon>Hypocreomycetidae</taxon>
        <taxon>Hypocreales</taxon>
        <taxon>Nectriaceae</taxon>
        <taxon>Thelonectria</taxon>
    </lineage>
</organism>
<evidence type="ECO:0000256" key="1">
    <source>
        <dbReference type="ARBA" id="ARBA00010337"/>
    </source>
</evidence>
<protein>
    <recommendedName>
        <fullName evidence="5">Spindle pole body component</fullName>
    </recommendedName>
</protein>
<dbReference type="Proteomes" id="UP000777438">
    <property type="component" value="Unassembled WGS sequence"/>
</dbReference>
<dbReference type="AlphaFoldDB" id="A0A9P9ANK0"/>
<dbReference type="InterPro" id="IPR041470">
    <property type="entry name" value="GCP_N"/>
</dbReference>
<dbReference type="Pfam" id="PF04130">
    <property type="entry name" value="GCP_C_terminal"/>
    <property type="match status" value="1"/>
</dbReference>
<evidence type="ECO:0000256" key="3">
    <source>
        <dbReference type="ARBA" id="ARBA00022701"/>
    </source>
</evidence>
<feature type="region of interest" description="Disordered" evidence="6">
    <location>
        <begin position="791"/>
        <end position="829"/>
    </location>
</feature>
<dbReference type="InterPro" id="IPR040457">
    <property type="entry name" value="GCP_C"/>
</dbReference>
<evidence type="ECO:0000313" key="11">
    <source>
        <dbReference type="Proteomes" id="UP000777438"/>
    </source>
</evidence>
<dbReference type="PANTHER" id="PTHR19302:SF33">
    <property type="entry name" value="GAMMA-TUBULIN COMPLEX COMPONENT 5"/>
    <property type="match status" value="1"/>
</dbReference>
<evidence type="ECO:0000313" key="10">
    <source>
        <dbReference type="EMBL" id="KAH6892167.1"/>
    </source>
</evidence>
<keyword evidence="4 5" id="KW-0206">Cytoskeleton</keyword>
<dbReference type="GO" id="GO:0005816">
    <property type="term" value="C:spindle pole body"/>
    <property type="evidence" value="ECO:0007669"/>
    <property type="project" value="UniProtKB-ARBA"/>
</dbReference>
<dbReference type="GO" id="GO:0031122">
    <property type="term" value="P:cytoplasmic microtubule organization"/>
    <property type="evidence" value="ECO:0007669"/>
    <property type="project" value="TreeGrafter"/>
</dbReference>
<dbReference type="GO" id="GO:0000922">
    <property type="term" value="C:spindle pole"/>
    <property type="evidence" value="ECO:0007669"/>
    <property type="project" value="InterPro"/>
</dbReference>
<gene>
    <name evidence="10" type="ORF">B0T10DRAFT_287497</name>
</gene>
<sequence length="882" mass="99891">MAFAARLGALAGELVEAVTLNSAQTNPAKFNAQRDASLRTLKSHPYLRTNQFDVENNLDGLQERFRVNLRDELADALGERRHLLQQAPSKWHPEILFLLLELSDQPTFYSSLADLDELRNPDDAPEKLNWDDIAREDGWDQDAELWKNIKYADSSDEDNYTQDSQSESGESDELSEESAVGRTAEDFVIHPEDISQLNRIRKAQEWRSEEPPKDSFGHVRKIPVSEFHVARDILFMLQGLDTTLFGQDGSADPAFQMMNIAWDTHKALIGYFTEAGRQLSVLRKFAAQPQRVSHLQVFHDGVASRLQTLDKTITKIQAPLVAPDEDVVVSLLRIKRDLSPSLAPLYSLSNIVARMQDVPNAGAFRYLELLFEEANFAQLAGKPSNYEFLARIFVECFNVYLRPIRLWMDEGKLLSGDKIFFVSAAPSQVPLSKIWSDQYRLRRTADGKLHAPKFLQPAANKIFNAGKNIVVLKKLGRFGSMGSEWSAREPPLDYATICPAGLELAPFHHLFDAAFDRWIQSKYNTTSTTLRNALFEDCGLWSSLDAMGYLYFMSDGSATEVLSSNLFGKLDALSPSWHNRYSLTSTAQEAFTSLLDFSRLFVNVSPAGLKVPVQEARDSVRTALPTVMVNYRLSWPVQMVLSEDTISQHHSVFTLLLQLKRALNVLQKQKILESYWTDDDNWGERALYYSLRNNLLWFTTTLQTYMTNLVLAPNSAKMRQELRDAHDVDAMIVIHATFIKRVIDEACLGSRLTPIRECFLDILDLAIKLEHAQASHGKEIEQLRELSRLTAMSSPARSAPGTPRAPKTPKYVRDSDDESEEEQTKPDLGKPYMDVLREIKLDFERHLRFICGGLRSVARATSDAQSAKWDILAEMLQTGSRD</sequence>
<evidence type="ECO:0000259" key="9">
    <source>
        <dbReference type="Pfam" id="PF17681"/>
    </source>
</evidence>
<dbReference type="GO" id="GO:0005874">
    <property type="term" value="C:microtubule"/>
    <property type="evidence" value="ECO:0007669"/>
    <property type="project" value="UniProtKB-KW"/>
</dbReference>
<dbReference type="EMBL" id="JAGPYM010000007">
    <property type="protein sequence ID" value="KAH6892167.1"/>
    <property type="molecule type" value="Genomic_DNA"/>
</dbReference>
<keyword evidence="3 5" id="KW-0493">Microtubule</keyword>
<evidence type="ECO:0000259" key="7">
    <source>
        <dbReference type="Pfam" id="PF04130"/>
    </source>
</evidence>
<comment type="caution">
    <text evidence="10">The sequence shown here is derived from an EMBL/GenBank/DDBJ whole genome shotgun (WGS) entry which is preliminary data.</text>
</comment>
<dbReference type="Pfam" id="PF14609">
    <property type="entry name" value="GCP5-Mod21_N"/>
    <property type="match status" value="1"/>
</dbReference>
<dbReference type="GO" id="GO:0007020">
    <property type="term" value="P:microtubule nucleation"/>
    <property type="evidence" value="ECO:0007669"/>
    <property type="project" value="InterPro"/>
</dbReference>
<proteinExistence type="inferred from homology"/>
<dbReference type="InterPro" id="IPR032797">
    <property type="entry name" value="Mod21_N"/>
</dbReference>
<keyword evidence="11" id="KW-1185">Reference proteome</keyword>
<dbReference type="CDD" id="cd22572">
    <property type="entry name" value="GCP5_NTD"/>
    <property type="match status" value="1"/>
</dbReference>
<dbReference type="GO" id="GO:0051011">
    <property type="term" value="F:microtubule minus-end binding"/>
    <property type="evidence" value="ECO:0007669"/>
    <property type="project" value="TreeGrafter"/>
</dbReference>
<dbReference type="GO" id="GO:0043015">
    <property type="term" value="F:gamma-tubulin binding"/>
    <property type="evidence" value="ECO:0007669"/>
    <property type="project" value="InterPro"/>
</dbReference>
<dbReference type="InterPro" id="IPR059169">
    <property type="entry name" value="GCP5_N_ext"/>
</dbReference>
<comment type="similarity">
    <text evidence="1 5">Belongs to the TUBGCP family.</text>
</comment>
<evidence type="ECO:0000256" key="5">
    <source>
        <dbReference type="RuleBase" id="RU363050"/>
    </source>
</evidence>
<keyword evidence="2 5" id="KW-0963">Cytoplasm</keyword>
<dbReference type="GO" id="GO:0051225">
    <property type="term" value="P:spindle assembly"/>
    <property type="evidence" value="ECO:0007669"/>
    <property type="project" value="TreeGrafter"/>
</dbReference>
<name>A0A9P9ANK0_9HYPO</name>
<dbReference type="Pfam" id="PF17681">
    <property type="entry name" value="GCP_N_terminal"/>
    <property type="match status" value="1"/>
</dbReference>
<dbReference type="GO" id="GO:0000278">
    <property type="term" value="P:mitotic cell cycle"/>
    <property type="evidence" value="ECO:0007669"/>
    <property type="project" value="TreeGrafter"/>
</dbReference>
<dbReference type="InterPro" id="IPR007259">
    <property type="entry name" value="GCP"/>
</dbReference>
<accession>A0A9P9ANK0</accession>
<reference evidence="10 11" key="1">
    <citation type="journal article" date="2021" name="Nat. Commun.">
        <title>Genetic determinants of endophytism in the Arabidopsis root mycobiome.</title>
        <authorList>
            <person name="Mesny F."/>
            <person name="Miyauchi S."/>
            <person name="Thiergart T."/>
            <person name="Pickel B."/>
            <person name="Atanasova L."/>
            <person name="Karlsson M."/>
            <person name="Huettel B."/>
            <person name="Barry K.W."/>
            <person name="Haridas S."/>
            <person name="Chen C."/>
            <person name="Bauer D."/>
            <person name="Andreopoulos W."/>
            <person name="Pangilinan J."/>
            <person name="LaButti K."/>
            <person name="Riley R."/>
            <person name="Lipzen A."/>
            <person name="Clum A."/>
            <person name="Drula E."/>
            <person name="Henrissat B."/>
            <person name="Kohler A."/>
            <person name="Grigoriev I.V."/>
            <person name="Martin F.M."/>
            <person name="Hacquard S."/>
        </authorList>
    </citation>
    <scope>NUCLEOTIDE SEQUENCE [LARGE SCALE GENOMIC DNA]</scope>
    <source>
        <strain evidence="10 11">MPI-CAGE-CH-0241</strain>
    </source>
</reference>
<evidence type="ECO:0000256" key="4">
    <source>
        <dbReference type="ARBA" id="ARBA00023212"/>
    </source>
</evidence>
<evidence type="ECO:0000256" key="2">
    <source>
        <dbReference type="ARBA" id="ARBA00022490"/>
    </source>
</evidence>
<dbReference type="PANTHER" id="PTHR19302">
    <property type="entry name" value="GAMMA TUBULIN COMPLEX PROTEIN"/>
    <property type="match status" value="1"/>
</dbReference>
<comment type="subcellular location">
    <subcellularLocation>
        <location evidence="5">Cytoplasm</location>
        <location evidence="5">Cytoskeleton</location>
        <location evidence="5">Microtubule organizing center</location>
    </subcellularLocation>
</comment>
<dbReference type="GO" id="GO:0051321">
    <property type="term" value="P:meiotic cell cycle"/>
    <property type="evidence" value="ECO:0007669"/>
    <property type="project" value="TreeGrafter"/>
</dbReference>
<dbReference type="InterPro" id="IPR042241">
    <property type="entry name" value="GCP_C_sf"/>
</dbReference>